<dbReference type="InterPro" id="IPR015943">
    <property type="entry name" value="WD40/YVTN_repeat-like_dom_sf"/>
</dbReference>
<dbReference type="Gene3D" id="2.130.10.10">
    <property type="entry name" value="YVTN repeat-like/Quinoprotein amine dehydrogenase"/>
    <property type="match status" value="1"/>
</dbReference>
<keyword evidence="2" id="KW-1185">Reference proteome</keyword>
<accession>A0A0K9PFB7</accession>
<dbReference type="SUPFAM" id="SSF50978">
    <property type="entry name" value="WD40 repeat-like"/>
    <property type="match status" value="1"/>
</dbReference>
<dbReference type="OMA" id="CLQRICG"/>
<dbReference type="PANTHER" id="PTHR47467">
    <property type="entry name" value="OS01G0867200 PROTEIN"/>
    <property type="match status" value="1"/>
</dbReference>
<sequence length="373" mass="40846">MVEVKSFRKATIPTNLLSNPSPGNIQSTRLDLHVSGDGSTCSVYIASGSRVYKIEIFMEDLMVSQGKDNLLIPIPAQIKHSSMLDRCPHRSEIKSVVLAAGEGETRLILGTVDSFGHLIVSQLETNGEDAGDDSDIDSLSYSVLPHECGVGEGSWAGVCFSPRHWSTAAVVHSFGKTINVYDQDILFRNLHTLWYPHCLSFFQSSVLGGDGSSVLAVGEGSQLSIWDLRTKENGGCVQRICGSIGDNIYAVSCSPSGPIAIGGSNRTVTIYDPRRWRSLSRWVHCCKYEVTNLSFSSIDPNFIYIQGVDYEVICGQWKNKEKTFSFKGDSNWVGFSKCGQQRDVVGGWCDSGSIFIAEVLNKWDGEDCSGKNK</sequence>
<dbReference type="EMBL" id="LFYR01000889">
    <property type="protein sequence ID" value="KMZ67621.1"/>
    <property type="molecule type" value="Genomic_DNA"/>
</dbReference>
<proteinExistence type="predicted"/>
<dbReference type="STRING" id="29655.A0A0K9PFB7"/>
<dbReference type="Proteomes" id="UP000036987">
    <property type="component" value="Unassembled WGS sequence"/>
</dbReference>
<dbReference type="InterPro" id="IPR036322">
    <property type="entry name" value="WD40_repeat_dom_sf"/>
</dbReference>
<reference evidence="2" key="1">
    <citation type="journal article" date="2016" name="Nature">
        <title>The genome of the seagrass Zostera marina reveals angiosperm adaptation to the sea.</title>
        <authorList>
            <person name="Olsen J.L."/>
            <person name="Rouze P."/>
            <person name="Verhelst B."/>
            <person name="Lin Y.-C."/>
            <person name="Bayer T."/>
            <person name="Collen J."/>
            <person name="Dattolo E."/>
            <person name="De Paoli E."/>
            <person name="Dittami S."/>
            <person name="Maumus F."/>
            <person name="Michel G."/>
            <person name="Kersting A."/>
            <person name="Lauritano C."/>
            <person name="Lohaus R."/>
            <person name="Toepel M."/>
            <person name="Tonon T."/>
            <person name="Vanneste K."/>
            <person name="Amirebrahimi M."/>
            <person name="Brakel J."/>
            <person name="Bostroem C."/>
            <person name="Chovatia M."/>
            <person name="Grimwood J."/>
            <person name="Jenkins J.W."/>
            <person name="Jueterbock A."/>
            <person name="Mraz A."/>
            <person name="Stam W.T."/>
            <person name="Tice H."/>
            <person name="Bornberg-Bauer E."/>
            <person name="Green P.J."/>
            <person name="Pearson G.A."/>
            <person name="Procaccini G."/>
            <person name="Duarte C.M."/>
            <person name="Schmutz J."/>
            <person name="Reusch T.B.H."/>
            <person name="Van de Peer Y."/>
        </authorList>
    </citation>
    <scope>NUCLEOTIDE SEQUENCE [LARGE SCALE GENOMIC DNA]</scope>
    <source>
        <strain evidence="2">cv. Finnish</strain>
    </source>
</reference>
<comment type="caution">
    <text evidence="1">The sequence shown here is derived from an EMBL/GenBank/DDBJ whole genome shotgun (WGS) entry which is preliminary data.</text>
</comment>
<evidence type="ECO:0000313" key="2">
    <source>
        <dbReference type="Proteomes" id="UP000036987"/>
    </source>
</evidence>
<evidence type="ECO:0008006" key="3">
    <source>
        <dbReference type="Google" id="ProtNLM"/>
    </source>
</evidence>
<dbReference type="AlphaFoldDB" id="A0A0K9PFB7"/>
<name>A0A0K9PFB7_ZOSMR</name>
<protein>
    <recommendedName>
        <fullName evidence="3">Transducin/WD40 repeat-like superfamily protein</fullName>
    </recommendedName>
</protein>
<dbReference type="OrthoDB" id="1879717at2759"/>
<dbReference type="PANTHER" id="PTHR47467:SF1">
    <property type="entry name" value="WD40 REPEAT-CONTAINING PROTEIN"/>
    <property type="match status" value="1"/>
</dbReference>
<gene>
    <name evidence="1" type="ORF">ZOSMA_25G00040</name>
</gene>
<organism evidence="1 2">
    <name type="scientific">Zostera marina</name>
    <name type="common">Eelgrass</name>
    <dbReference type="NCBI Taxonomy" id="29655"/>
    <lineage>
        <taxon>Eukaryota</taxon>
        <taxon>Viridiplantae</taxon>
        <taxon>Streptophyta</taxon>
        <taxon>Embryophyta</taxon>
        <taxon>Tracheophyta</taxon>
        <taxon>Spermatophyta</taxon>
        <taxon>Magnoliopsida</taxon>
        <taxon>Liliopsida</taxon>
        <taxon>Zosteraceae</taxon>
        <taxon>Zostera</taxon>
    </lineage>
</organism>
<evidence type="ECO:0000313" key="1">
    <source>
        <dbReference type="EMBL" id="KMZ67621.1"/>
    </source>
</evidence>